<dbReference type="Proteomes" id="UP000887013">
    <property type="component" value="Unassembled WGS sequence"/>
</dbReference>
<sequence length="106" mass="12143">MGPFWASLEVLEQMFLVTPFHSTFMLEHLSLTSLLTRNYLCSLQQLTVRLDTFERAVIFSDSVTILQTLTTRKVSVYRDAGFSSGNLKEKCLSNWFQPIVIFGAMK</sequence>
<gene>
    <name evidence="1" type="ORF">NPIL_674061</name>
</gene>
<proteinExistence type="predicted"/>
<name>A0A8X6UNT4_NEPPI</name>
<dbReference type="AlphaFoldDB" id="A0A8X6UNT4"/>
<keyword evidence="2" id="KW-1185">Reference proteome</keyword>
<protein>
    <submittedName>
        <fullName evidence="1">Uncharacterized protein</fullName>
    </submittedName>
</protein>
<dbReference type="EMBL" id="BMAW01083618">
    <property type="protein sequence ID" value="GFU34900.1"/>
    <property type="molecule type" value="Genomic_DNA"/>
</dbReference>
<organism evidence="1 2">
    <name type="scientific">Nephila pilipes</name>
    <name type="common">Giant wood spider</name>
    <name type="synonym">Nephila maculata</name>
    <dbReference type="NCBI Taxonomy" id="299642"/>
    <lineage>
        <taxon>Eukaryota</taxon>
        <taxon>Metazoa</taxon>
        <taxon>Ecdysozoa</taxon>
        <taxon>Arthropoda</taxon>
        <taxon>Chelicerata</taxon>
        <taxon>Arachnida</taxon>
        <taxon>Araneae</taxon>
        <taxon>Araneomorphae</taxon>
        <taxon>Entelegynae</taxon>
        <taxon>Araneoidea</taxon>
        <taxon>Nephilidae</taxon>
        <taxon>Nephila</taxon>
    </lineage>
</organism>
<comment type="caution">
    <text evidence="1">The sequence shown here is derived from an EMBL/GenBank/DDBJ whole genome shotgun (WGS) entry which is preliminary data.</text>
</comment>
<reference evidence="1" key="1">
    <citation type="submission" date="2020-08" db="EMBL/GenBank/DDBJ databases">
        <title>Multicomponent nature underlies the extraordinary mechanical properties of spider dragline silk.</title>
        <authorList>
            <person name="Kono N."/>
            <person name="Nakamura H."/>
            <person name="Mori M."/>
            <person name="Yoshida Y."/>
            <person name="Ohtoshi R."/>
            <person name="Malay A.D."/>
            <person name="Moran D.A.P."/>
            <person name="Tomita M."/>
            <person name="Numata K."/>
            <person name="Arakawa K."/>
        </authorList>
    </citation>
    <scope>NUCLEOTIDE SEQUENCE</scope>
</reference>
<evidence type="ECO:0000313" key="1">
    <source>
        <dbReference type="EMBL" id="GFU34900.1"/>
    </source>
</evidence>
<evidence type="ECO:0000313" key="2">
    <source>
        <dbReference type="Proteomes" id="UP000887013"/>
    </source>
</evidence>
<accession>A0A8X6UNT4</accession>